<accession>M3H398</accession>
<evidence type="ECO:0000313" key="1">
    <source>
        <dbReference type="EMBL" id="EMG01544.1"/>
    </source>
</evidence>
<protein>
    <submittedName>
        <fullName evidence="1">Uncharacterized protein</fullName>
    </submittedName>
</protein>
<dbReference type="BioCyc" id="LBOR1193007:G11KN-4452-MONOMER"/>
<dbReference type="AlphaFoldDB" id="M3H398"/>
<dbReference type="Proteomes" id="UP000011783">
    <property type="component" value="Unassembled WGS sequence"/>
</dbReference>
<organism evidence="1 2">
    <name type="scientific">Leptospira borgpetersenii str. 200701203</name>
    <dbReference type="NCBI Taxonomy" id="1193007"/>
    <lineage>
        <taxon>Bacteria</taxon>
        <taxon>Pseudomonadati</taxon>
        <taxon>Spirochaetota</taxon>
        <taxon>Spirochaetia</taxon>
        <taxon>Leptospirales</taxon>
        <taxon>Leptospiraceae</taxon>
        <taxon>Leptospira</taxon>
    </lineage>
</organism>
<reference evidence="1 2" key="1">
    <citation type="submission" date="2013-01" db="EMBL/GenBank/DDBJ databases">
        <authorList>
            <person name="Harkins D.M."/>
            <person name="Durkin A.S."/>
            <person name="Brinkac L.M."/>
            <person name="Haft D.H."/>
            <person name="Selengut J.D."/>
            <person name="Sanka R."/>
            <person name="DePew J."/>
            <person name="Purushe J."/>
            <person name="Picardeau M."/>
            <person name="Werts C."/>
            <person name="Goarant C."/>
            <person name="Vinetz J.M."/>
            <person name="Sutton G.G."/>
            <person name="Nierman W.C."/>
            <person name="Fouts D.E."/>
        </authorList>
    </citation>
    <scope>NUCLEOTIDE SEQUENCE [LARGE SCALE GENOMIC DNA]</scope>
    <source>
        <strain evidence="1 2">200701203</strain>
    </source>
</reference>
<sequence length="56" mass="6576">MVENYRKKYLTILEFSDFFEAYSDSFLKMLRLQSDRIGSLESVNYTLGSTVLEIGR</sequence>
<name>M3H398_LEPBO</name>
<gene>
    <name evidence="1" type="ORF">LEP1GSC123_2555</name>
</gene>
<proteinExistence type="predicted"/>
<evidence type="ECO:0000313" key="2">
    <source>
        <dbReference type="Proteomes" id="UP000011783"/>
    </source>
</evidence>
<dbReference type="EMBL" id="AKWO02000022">
    <property type="protein sequence ID" value="EMG01544.1"/>
    <property type="molecule type" value="Genomic_DNA"/>
</dbReference>
<comment type="caution">
    <text evidence="1">The sequence shown here is derived from an EMBL/GenBank/DDBJ whole genome shotgun (WGS) entry which is preliminary data.</text>
</comment>